<dbReference type="STRING" id="1227457.C451_05008"/>
<comment type="similarity">
    <text evidence="1">Belongs to the TFIIB family.</text>
</comment>
<dbReference type="InterPro" id="IPR000812">
    <property type="entry name" value="TFIIB"/>
</dbReference>
<dbReference type="PRINTS" id="PR00685">
    <property type="entry name" value="TIFACTORIIB"/>
</dbReference>
<comment type="caution">
    <text evidence="8">The sequence shown here is derived from an EMBL/GenBank/DDBJ whole genome shotgun (WGS) entry which is preliminary data.</text>
</comment>
<evidence type="ECO:0000256" key="6">
    <source>
        <dbReference type="ARBA" id="ARBA00053882"/>
    </source>
</evidence>
<dbReference type="FunFam" id="1.10.472.10:FF:000023">
    <property type="entry name" value="Transcription initiation factor IIB"/>
    <property type="match status" value="1"/>
</dbReference>
<dbReference type="AlphaFoldDB" id="M0ND68"/>
<dbReference type="InterPro" id="IPR036915">
    <property type="entry name" value="Cyclin-like_sf"/>
</dbReference>
<dbReference type="PANTHER" id="PTHR11618">
    <property type="entry name" value="TRANSCRIPTION INITIATION FACTOR IIB-RELATED"/>
    <property type="match status" value="1"/>
</dbReference>
<evidence type="ECO:0000313" key="8">
    <source>
        <dbReference type="EMBL" id="EMA55811.1"/>
    </source>
</evidence>
<evidence type="ECO:0000256" key="3">
    <source>
        <dbReference type="ARBA" id="ARBA00022737"/>
    </source>
</evidence>
<dbReference type="PATRIC" id="fig|1227457.3.peg.902"/>
<dbReference type="Pfam" id="PF00382">
    <property type="entry name" value="TFIIB"/>
    <property type="match status" value="2"/>
</dbReference>
<feature type="domain" description="Cyclin-like" evidence="7">
    <location>
        <begin position="120"/>
        <end position="201"/>
    </location>
</feature>
<name>M0ND68_9EURY</name>
<dbReference type="InterPro" id="IPR013150">
    <property type="entry name" value="TFIIB_cyclin"/>
</dbReference>
<dbReference type="PANTHER" id="PTHR11618:SF13">
    <property type="entry name" value="TRANSCRIPTION INITIATION FACTOR IIB"/>
    <property type="match status" value="1"/>
</dbReference>
<comment type="function">
    <text evidence="6">Stabilizes TBP binding to an archaeal box-A promoter. Also responsible for recruiting RNA polymerase II to the pre-initiation complex (DNA-TBP-TFIIB).</text>
</comment>
<dbReference type="GO" id="GO:0097550">
    <property type="term" value="C:transcription preinitiation complex"/>
    <property type="evidence" value="ECO:0007669"/>
    <property type="project" value="TreeGrafter"/>
</dbReference>
<dbReference type="Proteomes" id="UP000011680">
    <property type="component" value="Unassembled WGS sequence"/>
</dbReference>
<keyword evidence="5" id="KW-0804">Transcription</keyword>
<evidence type="ECO:0000313" key="9">
    <source>
        <dbReference type="Proteomes" id="UP000011680"/>
    </source>
</evidence>
<dbReference type="SUPFAM" id="SSF47954">
    <property type="entry name" value="Cyclin-like"/>
    <property type="match status" value="2"/>
</dbReference>
<feature type="domain" description="Cyclin-like" evidence="7">
    <location>
        <begin position="26"/>
        <end position="107"/>
    </location>
</feature>
<keyword evidence="9" id="KW-1185">Reference proteome</keyword>
<dbReference type="PROSITE" id="PS00782">
    <property type="entry name" value="TFIIB"/>
    <property type="match status" value="2"/>
</dbReference>
<dbReference type="EMBL" id="AOMF01000103">
    <property type="protein sequence ID" value="EMA55811.1"/>
    <property type="molecule type" value="Genomic_DNA"/>
</dbReference>
<evidence type="ECO:0000256" key="4">
    <source>
        <dbReference type="ARBA" id="ARBA00023015"/>
    </source>
</evidence>
<dbReference type="GO" id="GO:0017025">
    <property type="term" value="F:TBP-class protein binding"/>
    <property type="evidence" value="ECO:0007669"/>
    <property type="project" value="InterPro"/>
</dbReference>
<reference evidence="8 9" key="1">
    <citation type="journal article" date="2014" name="PLoS Genet.">
        <title>Phylogenetically driven sequencing of extremely halophilic archaea reveals strategies for static and dynamic osmo-response.</title>
        <authorList>
            <person name="Becker E.A."/>
            <person name="Seitzer P.M."/>
            <person name="Tritt A."/>
            <person name="Larsen D."/>
            <person name="Krusor M."/>
            <person name="Yao A.I."/>
            <person name="Wu D."/>
            <person name="Madern D."/>
            <person name="Eisen J.A."/>
            <person name="Darling A.E."/>
            <person name="Facciotti M.T."/>
        </authorList>
    </citation>
    <scope>NUCLEOTIDE SEQUENCE [LARGE SCALE GENOMIC DNA]</scope>
    <source>
        <strain evidence="8 9">JCM 13552</strain>
    </source>
</reference>
<dbReference type="GO" id="GO:0070897">
    <property type="term" value="P:transcription preinitiation complex assembly"/>
    <property type="evidence" value="ECO:0007669"/>
    <property type="project" value="InterPro"/>
</dbReference>
<evidence type="ECO:0000256" key="2">
    <source>
        <dbReference type="ARBA" id="ARBA00013932"/>
    </source>
</evidence>
<evidence type="ECO:0000256" key="1">
    <source>
        <dbReference type="ARBA" id="ARBA00010857"/>
    </source>
</evidence>
<evidence type="ECO:0000259" key="7">
    <source>
        <dbReference type="SMART" id="SM00385"/>
    </source>
</evidence>
<sequence length="210" mass="23061">MNRLRTWNERFRTEDARDRNLKHALGEISRMASALGVPESVRETAGVIYRRALEENLLPGRSVEGVASAALYAATRQASIPRSLDEIGNVSRVETVAIMRTYRYVSRELNLTIPPSDPTDYVPRFASKLGAPEEVERAARDILEEAIDAGYPSGKSPVGLAAAALYAGSLITNNNLTQKEIGEAANISKVTIRNRYRDLLEISGAHTPPK</sequence>
<keyword evidence="4" id="KW-0805">Transcription regulation</keyword>
<accession>M0ND68</accession>
<keyword evidence="3" id="KW-0677">Repeat</keyword>
<dbReference type="SMART" id="SM00385">
    <property type="entry name" value="CYCLIN"/>
    <property type="match status" value="2"/>
</dbReference>
<dbReference type="InterPro" id="IPR013763">
    <property type="entry name" value="Cyclin-like_dom"/>
</dbReference>
<dbReference type="InterPro" id="IPR023486">
    <property type="entry name" value="TFIIB_CS"/>
</dbReference>
<evidence type="ECO:0000256" key="5">
    <source>
        <dbReference type="ARBA" id="ARBA00023163"/>
    </source>
</evidence>
<protein>
    <recommendedName>
        <fullName evidence="2">Transcription initiation factor IIB</fullName>
    </recommendedName>
</protein>
<gene>
    <name evidence="8" type="ORF">C451_05008</name>
</gene>
<organism evidence="8 9">
    <name type="scientific">Halococcus thailandensis JCM 13552</name>
    <dbReference type="NCBI Taxonomy" id="1227457"/>
    <lineage>
        <taxon>Archaea</taxon>
        <taxon>Methanobacteriati</taxon>
        <taxon>Methanobacteriota</taxon>
        <taxon>Stenosarchaea group</taxon>
        <taxon>Halobacteria</taxon>
        <taxon>Halobacteriales</taxon>
        <taxon>Halococcaceae</taxon>
        <taxon>Halococcus</taxon>
    </lineage>
</organism>
<proteinExistence type="inferred from homology"/>
<dbReference type="eggNOG" id="arCOG01981">
    <property type="taxonomic scope" value="Archaea"/>
</dbReference>
<dbReference type="Gene3D" id="1.10.472.10">
    <property type="entry name" value="Cyclin-like"/>
    <property type="match status" value="2"/>
</dbReference>